<gene>
    <name evidence="3" type="ORF">BUY34_12450</name>
</gene>
<protein>
    <submittedName>
        <fullName evidence="3">Uncharacterized protein</fullName>
    </submittedName>
</protein>
<organism evidence="3 4">
    <name type="scientific">Staphylococcus cohnii</name>
    <dbReference type="NCBI Taxonomy" id="29382"/>
    <lineage>
        <taxon>Bacteria</taxon>
        <taxon>Bacillati</taxon>
        <taxon>Bacillota</taxon>
        <taxon>Bacilli</taxon>
        <taxon>Bacillales</taxon>
        <taxon>Staphylococcaceae</taxon>
        <taxon>Staphylococcus</taxon>
        <taxon>Staphylococcus cohnii species complex</taxon>
    </lineage>
</organism>
<comment type="caution">
    <text evidence="3">The sequence shown here is derived from an EMBL/GenBank/DDBJ whole genome shotgun (WGS) entry which is preliminary data.</text>
</comment>
<dbReference type="Proteomes" id="UP000241208">
    <property type="component" value="Unassembled WGS sequence"/>
</dbReference>
<dbReference type="RefSeq" id="WP_107383876.1">
    <property type="nucleotide sequence ID" value="NZ_JABXWZ010000004.1"/>
</dbReference>
<evidence type="ECO:0000256" key="2">
    <source>
        <dbReference type="SAM" id="Phobius"/>
    </source>
</evidence>
<evidence type="ECO:0000256" key="1">
    <source>
        <dbReference type="SAM" id="MobiDB-lite"/>
    </source>
</evidence>
<dbReference type="NCBIfam" id="TIGR01167">
    <property type="entry name" value="LPXTG_anchor"/>
    <property type="match status" value="1"/>
</dbReference>
<dbReference type="AlphaFoldDB" id="A0A2T4LPG2"/>
<feature type="compositionally biased region" description="Basic and acidic residues" evidence="1">
    <location>
        <begin position="98"/>
        <end position="108"/>
    </location>
</feature>
<evidence type="ECO:0000313" key="4">
    <source>
        <dbReference type="Proteomes" id="UP000241208"/>
    </source>
</evidence>
<keyword evidence="2" id="KW-0472">Membrane</keyword>
<proteinExistence type="predicted"/>
<feature type="transmembrane region" description="Helical" evidence="2">
    <location>
        <begin position="188"/>
        <end position="205"/>
    </location>
</feature>
<sequence>MKKLLLSTALLMTIVQFSSQEVNGEEIPHGILHKDGSFTEPNVFPHKDIAEVEKPIELKDGTKKIPHGILHKDGSFTEPNVFPHKDIAEVEEPKELEDATKEFNHKSNSETSLHNNAVNEKLKDEGVLNSKNPGGESDRFNKNQNLDISKNNDFSKFETEVKNSKNSVNHNAIKELPNTGMTSDNRTLIIFLASISLIVGSLLLCKRVNFKVFQK</sequence>
<evidence type="ECO:0000313" key="3">
    <source>
        <dbReference type="EMBL" id="PTF61589.1"/>
    </source>
</evidence>
<feature type="region of interest" description="Disordered" evidence="1">
    <location>
        <begin position="98"/>
        <end position="147"/>
    </location>
</feature>
<reference evidence="3 4" key="1">
    <citation type="journal article" date="2016" name="Front. Microbiol.">
        <title>Comprehensive Phylogenetic Analysis of Bovine Non-aureus Staphylococci Species Based on Whole-Genome Sequencing.</title>
        <authorList>
            <person name="Naushad S."/>
            <person name="Barkema H.W."/>
            <person name="Luby C."/>
            <person name="Condas L.A."/>
            <person name="Nobrega D.B."/>
            <person name="Carson D.A."/>
            <person name="De Buck J."/>
        </authorList>
    </citation>
    <scope>NUCLEOTIDE SEQUENCE [LARGE SCALE GENOMIC DNA]</scope>
    <source>
        <strain evidence="3 4">SNUC 3829</strain>
    </source>
</reference>
<dbReference type="EMBL" id="PYZR01000223">
    <property type="protein sequence ID" value="PTF61589.1"/>
    <property type="molecule type" value="Genomic_DNA"/>
</dbReference>
<name>A0A2T4LPG2_9STAP</name>
<keyword evidence="2" id="KW-0812">Transmembrane</keyword>
<accession>A0A2T4LPG2</accession>
<feature type="compositionally biased region" description="Polar residues" evidence="1">
    <location>
        <begin position="109"/>
        <end position="118"/>
    </location>
</feature>
<keyword evidence="2" id="KW-1133">Transmembrane helix</keyword>